<evidence type="ECO:0000313" key="3">
    <source>
        <dbReference type="EMBL" id="MCT2590875.1"/>
    </source>
</evidence>
<dbReference type="EMBL" id="JAJAGO010000005">
    <property type="protein sequence ID" value="MCT2590875.1"/>
    <property type="molecule type" value="Genomic_DNA"/>
</dbReference>
<keyword evidence="2" id="KW-0472">Membrane</keyword>
<dbReference type="Proteomes" id="UP001156389">
    <property type="component" value="Unassembled WGS sequence"/>
</dbReference>
<organism evidence="3 4">
    <name type="scientific">Streptomyces gossypii</name>
    <dbReference type="NCBI Taxonomy" id="2883101"/>
    <lineage>
        <taxon>Bacteria</taxon>
        <taxon>Bacillati</taxon>
        <taxon>Actinomycetota</taxon>
        <taxon>Actinomycetes</taxon>
        <taxon>Kitasatosporales</taxon>
        <taxon>Streptomycetaceae</taxon>
        <taxon>Streptomyces</taxon>
    </lineage>
</organism>
<keyword evidence="2" id="KW-1133">Transmembrane helix</keyword>
<feature type="transmembrane region" description="Helical" evidence="2">
    <location>
        <begin position="320"/>
        <end position="342"/>
    </location>
</feature>
<evidence type="ECO:0000256" key="1">
    <source>
        <dbReference type="SAM" id="MobiDB-lite"/>
    </source>
</evidence>
<feature type="compositionally biased region" description="Basic and acidic residues" evidence="1">
    <location>
        <begin position="183"/>
        <end position="199"/>
    </location>
</feature>
<feature type="transmembrane region" description="Helical" evidence="2">
    <location>
        <begin position="362"/>
        <end position="387"/>
    </location>
</feature>
<keyword evidence="4" id="KW-1185">Reference proteome</keyword>
<feature type="transmembrane region" description="Helical" evidence="2">
    <location>
        <begin position="399"/>
        <end position="420"/>
    </location>
</feature>
<accession>A0ABT2JU25</accession>
<reference evidence="3 4" key="1">
    <citation type="submission" date="2021-10" db="EMBL/GenBank/DDBJ databases">
        <title>Streptomyces gossypii sp. nov., isolated from soil collected from cotton field.</title>
        <authorList>
            <person name="Ge X."/>
            <person name="Chen X."/>
            <person name="Liu W."/>
        </authorList>
    </citation>
    <scope>NUCLEOTIDE SEQUENCE [LARGE SCALE GENOMIC DNA]</scope>
    <source>
        <strain evidence="3 4">N2-109</strain>
    </source>
</reference>
<proteinExistence type="predicted"/>
<feature type="transmembrane region" description="Helical" evidence="2">
    <location>
        <begin position="263"/>
        <end position="281"/>
    </location>
</feature>
<sequence>MARKRFDRRVLALVEVRGGDREWAEAKAAFEARGWPVTEEFGRGEGASAGVLRPRPGCLLLRVEVRLFGAVHRAERGAAWRVQRLARRVGVEMYVRRAQLLHRDRELLPGWYAHSTDHRPPVLRRPAASGAGAWAYRWARAVARSVEGMGRHDVGVVLTGTPSEARRLARMPGEESGPGLDGWDVRPADGRARSRTEQRREDDLNGRIVGLSVLLTAMLAAAVLARGGAGFGRYVMATLAAAAFCAVLRVGSRLYQNGGARSGAVAAGIAAVFLLSIWVGVPFGVREGMTRSQTFVLLFCVLVLAGLWLLVRQWTVGEWLAWGGPVVAAFVGSSLLAAGSVMHTLYADGLSLTPGDLGVPGVWQAIAVLRLLLELAPILLVPACYGFAKHFHYVRSERWGIVVTGLLLVLLTTVSVQSVLDSAARASDRTIRAAEQRKQPPPYFGVAPEWMCVEPVVPGRELAGEGGRLVPQRPYVTFGIADGDVVLWDTDSDGPMKLPAEHVRLVPTDSPQSPCGGA</sequence>
<comment type="caution">
    <text evidence="3">The sequence shown here is derived from an EMBL/GenBank/DDBJ whole genome shotgun (WGS) entry which is preliminary data.</text>
</comment>
<feature type="region of interest" description="Disordered" evidence="1">
    <location>
        <begin position="170"/>
        <end position="199"/>
    </location>
</feature>
<gene>
    <name evidence="3" type="ORF">LHJ74_13305</name>
</gene>
<keyword evidence="2" id="KW-0812">Transmembrane</keyword>
<name>A0ABT2JU25_9ACTN</name>
<protein>
    <submittedName>
        <fullName evidence="3">NnrS multi-domain protein</fullName>
    </submittedName>
</protein>
<evidence type="ECO:0000313" key="4">
    <source>
        <dbReference type="Proteomes" id="UP001156389"/>
    </source>
</evidence>
<feature type="transmembrane region" description="Helical" evidence="2">
    <location>
        <begin position="293"/>
        <end position="311"/>
    </location>
</feature>
<evidence type="ECO:0000256" key="2">
    <source>
        <dbReference type="SAM" id="Phobius"/>
    </source>
</evidence>
<feature type="transmembrane region" description="Helical" evidence="2">
    <location>
        <begin position="231"/>
        <end position="251"/>
    </location>
</feature>
<feature type="transmembrane region" description="Helical" evidence="2">
    <location>
        <begin position="204"/>
        <end position="225"/>
    </location>
</feature>
<dbReference type="RefSeq" id="WP_260218184.1">
    <property type="nucleotide sequence ID" value="NZ_JAJAGO010000005.1"/>
</dbReference>